<feature type="chain" id="PRO_5023001533" evidence="1">
    <location>
        <begin position="49"/>
        <end position="92"/>
    </location>
</feature>
<sequence length="92" mass="10336">MFQTQLICSLYNFQTNHPMPASARLPFSVFPQLLLLVSFLFFQNPTQANPPPPRLGPDYHILSSSKLTLTSSYNLVAIGGQSAYIHCWYGTE</sequence>
<evidence type="ECO:0000313" key="2">
    <source>
        <dbReference type="EMBL" id="TYI74465.1"/>
    </source>
</evidence>
<dbReference type="EMBL" id="CM017655">
    <property type="protein sequence ID" value="TYI74465.1"/>
    <property type="molecule type" value="Genomic_DNA"/>
</dbReference>
<keyword evidence="3" id="KW-1185">Reference proteome</keyword>
<evidence type="ECO:0000256" key="1">
    <source>
        <dbReference type="SAM" id="SignalP"/>
    </source>
</evidence>
<gene>
    <name evidence="2" type="ORF">E1A91_D07G201400v1</name>
</gene>
<accession>A0A5D2UC52</accession>
<organism evidence="2 3">
    <name type="scientific">Gossypium mustelinum</name>
    <name type="common">Cotton</name>
    <name type="synonym">Gossypium caicoense</name>
    <dbReference type="NCBI Taxonomy" id="34275"/>
    <lineage>
        <taxon>Eukaryota</taxon>
        <taxon>Viridiplantae</taxon>
        <taxon>Streptophyta</taxon>
        <taxon>Embryophyta</taxon>
        <taxon>Tracheophyta</taxon>
        <taxon>Spermatophyta</taxon>
        <taxon>Magnoliopsida</taxon>
        <taxon>eudicotyledons</taxon>
        <taxon>Gunneridae</taxon>
        <taxon>Pentapetalae</taxon>
        <taxon>rosids</taxon>
        <taxon>malvids</taxon>
        <taxon>Malvales</taxon>
        <taxon>Malvaceae</taxon>
        <taxon>Malvoideae</taxon>
        <taxon>Gossypium</taxon>
    </lineage>
</organism>
<proteinExistence type="predicted"/>
<name>A0A5D2UC52_GOSMU</name>
<dbReference type="AlphaFoldDB" id="A0A5D2UC52"/>
<evidence type="ECO:0000313" key="3">
    <source>
        <dbReference type="Proteomes" id="UP000323597"/>
    </source>
</evidence>
<feature type="signal peptide" evidence="1">
    <location>
        <begin position="1"/>
        <end position="48"/>
    </location>
</feature>
<dbReference type="Proteomes" id="UP000323597">
    <property type="component" value="Chromosome D07"/>
</dbReference>
<keyword evidence="1" id="KW-0732">Signal</keyword>
<protein>
    <submittedName>
        <fullName evidence="2">Uncharacterized protein</fullName>
    </submittedName>
</protein>
<reference evidence="2 3" key="1">
    <citation type="submission" date="2019-07" db="EMBL/GenBank/DDBJ databases">
        <title>WGS assembly of Gossypium mustelinum.</title>
        <authorList>
            <person name="Chen Z.J."/>
            <person name="Sreedasyam A."/>
            <person name="Ando A."/>
            <person name="Song Q."/>
            <person name="De L."/>
            <person name="Hulse-Kemp A."/>
            <person name="Ding M."/>
            <person name="Ye W."/>
            <person name="Kirkbride R."/>
            <person name="Jenkins J."/>
            <person name="Plott C."/>
            <person name="Lovell J."/>
            <person name="Lin Y.-M."/>
            <person name="Vaughn R."/>
            <person name="Liu B."/>
            <person name="Li W."/>
            <person name="Simpson S."/>
            <person name="Scheffler B."/>
            <person name="Saski C."/>
            <person name="Grover C."/>
            <person name="Hu G."/>
            <person name="Conover J."/>
            <person name="Carlson J."/>
            <person name="Shu S."/>
            <person name="Boston L."/>
            <person name="Williams M."/>
            <person name="Peterson D."/>
            <person name="Mcgee K."/>
            <person name="Jones D."/>
            <person name="Wendel J."/>
            <person name="Stelly D."/>
            <person name="Grimwood J."/>
            <person name="Schmutz J."/>
        </authorList>
    </citation>
    <scope>NUCLEOTIDE SEQUENCE [LARGE SCALE GENOMIC DNA]</scope>
    <source>
        <strain evidence="2">1408120.09</strain>
    </source>
</reference>